<dbReference type="AlphaFoldDB" id="A0A8C4Q023"/>
<keyword evidence="2" id="KW-0732">Signal</keyword>
<dbReference type="GO" id="GO:0005615">
    <property type="term" value="C:extracellular space"/>
    <property type="evidence" value="ECO:0007669"/>
    <property type="project" value="TreeGrafter"/>
</dbReference>
<dbReference type="GO" id="GO:0031012">
    <property type="term" value="C:extracellular matrix"/>
    <property type="evidence" value="ECO:0007669"/>
    <property type="project" value="TreeGrafter"/>
</dbReference>
<dbReference type="Proteomes" id="UP000694388">
    <property type="component" value="Unplaced"/>
</dbReference>
<dbReference type="PROSITE" id="PS51450">
    <property type="entry name" value="LRR"/>
    <property type="match status" value="2"/>
</dbReference>
<dbReference type="PANTHER" id="PTHR24373:SF370">
    <property type="entry name" value="FISH-LIPS, ISOFORM E"/>
    <property type="match status" value="1"/>
</dbReference>
<protein>
    <submittedName>
        <fullName evidence="4">Uncharacterized protein</fullName>
    </submittedName>
</protein>
<dbReference type="Gene3D" id="3.80.10.10">
    <property type="entry name" value="Ribonuclease Inhibitor"/>
    <property type="match status" value="1"/>
</dbReference>
<name>A0A8C4Q023_EPTBU</name>
<dbReference type="InterPro" id="IPR003591">
    <property type="entry name" value="Leu-rich_rpt_typical-subtyp"/>
</dbReference>
<organism evidence="4 5">
    <name type="scientific">Eptatretus burgeri</name>
    <name type="common">Inshore hagfish</name>
    <dbReference type="NCBI Taxonomy" id="7764"/>
    <lineage>
        <taxon>Eukaryota</taxon>
        <taxon>Metazoa</taxon>
        <taxon>Chordata</taxon>
        <taxon>Craniata</taxon>
        <taxon>Vertebrata</taxon>
        <taxon>Cyclostomata</taxon>
        <taxon>Myxini</taxon>
        <taxon>Myxiniformes</taxon>
        <taxon>Myxinidae</taxon>
        <taxon>Eptatretinae</taxon>
        <taxon>Eptatretus</taxon>
    </lineage>
</organism>
<evidence type="ECO:0000256" key="2">
    <source>
        <dbReference type="ARBA" id="ARBA00022729"/>
    </source>
</evidence>
<keyword evidence="3" id="KW-0677">Repeat</keyword>
<evidence type="ECO:0000256" key="3">
    <source>
        <dbReference type="ARBA" id="ARBA00022737"/>
    </source>
</evidence>
<dbReference type="Pfam" id="PF13855">
    <property type="entry name" value="LRR_8"/>
    <property type="match status" value="1"/>
</dbReference>
<dbReference type="SMART" id="SM00369">
    <property type="entry name" value="LRR_TYP"/>
    <property type="match status" value="3"/>
</dbReference>
<keyword evidence="1" id="KW-0433">Leucine-rich repeat</keyword>
<dbReference type="Ensembl" id="ENSEBUT00000008434.1">
    <property type="protein sequence ID" value="ENSEBUP00000007943.1"/>
    <property type="gene ID" value="ENSEBUG00000005174.1"/>
</dbReference>
<evidence type="ECO:0000313" key="4">
    <source>
        <dbReference type="Ensembl" id="ENSEBUP00000007943.1"/>
    </source>
</evidence>
<reference evidence="4" key="1">
    <citation type="submission" date="2025-08" db="UniProtKB">
        <authorList>
            <consortium name="Ensembl"/>
        </authorList>
    </citation>
    <scope>IDENTIFICATION</scope>
</reference>
<evidence type="ECO:0000313" key="5">
    <source>
        <dbReference type="Proteomes" id="UP000694388"/>
    </source>
</evidence>
<dbReference type="PANTHER" id="PTHR24373">
    <property type="entry name" value="SLIT RELATED LEUCINE-RICH REPEAT NEURONAL PROTEIN"/>
    <property type="match status" value="1"/>
</dbReference>
<reference evidence="4" key="2">
    <citation type="submission" date="2025-09" db="UniProtKB">
        <authorList>
            <consortium name="Ensembl"/>
        </authorList>
    </citation>
    <scope>IDENTIFICATION</scope>
</reference>
<dbReference type="SUPFAM" id="SSF52058">
    <property type="entry name" value="L domain-like"/>
    <property type="match status" value="1"/>
</dbReference>
<dbReference type="InterPro" id="IPR050328">
    <property type="entry name" value="Dev_Immune_Receptor"/>
</dbReference>
<evidence type="ECO:0000256" key="1">
    <source>
        <dbReference type="ARBA" id="ARBA00022614"/>
    </source>
</evidence>
<dbReference type="InterPro" id="IPR001611">
    <property type="entry name" value="Leu-rich_rpt"/>
</dbReference>
<accession>A0A8C4Q023</accession>
<dbReference type="InterPro" id="IPR032675">
    <property type="entry name" value="LRR_dom_sf"/>
</dbReference>
<proteinExistence type="predicted"/>
<keyword evidence="5" id="KW-1185">Reference proteome</keyword>
<sequence>MSLFIHTLGWQHQLQILKEEIVDIAGIFDIVVTKTAHYLSLLNLKQKQSFKFLLSQVFEKLTSLTFLNLYNNKLQSLPNRVFDKLIKLKELWLSSNKLQSLPNGVFDKLTSLTHLSLHTNQLKSVPVPSCVDVCQRSQTVHTTCGQRSGTCESYAGIRREISSMKKFEDNRKVQRLKPTHNDVWQCFSACSQCYQNLPITYSTCASVLEKKFKNRHTLAKTSRCDRAFTLNEVLKVSSTVLQAQIHSSQHIHRHKV</sequence>
<dbReference type="GeneTree" id="ENSGT01150000287513"/>